<dbReference type="Proteomes" id="UP000176300">
    <property type="component" value="Unassembled WGS sequence"/>
</dbReference>
<keyword evidence="1" id="KW-0472">Membrane</keyword>
<feature type="transmembrane region" description="Helical" evidence="1">
    <location>
        <begin position="41"/>
        <end position="63"/>
    </location>
</feature>
<gene>
    <name evidence="2" type="ORF">A2373_03785</name>
</gene>
<keyword evidence="1" id="KW-0812">Transmembrane</keyword>
<reference evidence="2 3" key="1">
    <citation type="journal article" date="2016" name="Nat. Commun.">
        <title>Thousands of microbial genomes shed light on interconnected biogeochemical processes in an aquifer system.</title>
        <authorList>
            <person name="Anantharaman K."/>
            <person name="Brown C.T."/>
            <person name="Hug L.A."/>
            <person name="Sharon I."/>
            <person name="Castelle C.J."/>
            <person name="Probst A.J."/>
            <person name="Thomas B.C."/>
            <person name="Singh A."/>
            <person name="Wilkins M.J."/>
            <person name="Karaoz U."/>
            <person name="Brodie E.L."/>
            <person name="Williams K.H."/>
            <person name="Hubbard S.S."/>
            <person name="Banfield J.F."/>
        </authorList>
    </citation>
    <scope>NUCLEOTIDE SEQUENCE [LARGE SCALE GENOMIC DNA]</scope>
</reference>
<dbReference type="EMBL" id="MFQS01000037">
    <property type="protein sequence ID" value="OGH82590.1"/>
    <property type="molecule type" value="Genomic_DNA"/>
</dbReference>
<dbReference type="AlphaFoldDB" id="A0A1F6NFF5"/>
<organism evidence="2 3">
    <name type="scientific">Candidatus Magasanikbacteria bacterium RIFOXYB1_FULL_40_15</name>
    <dbReference type="NCBI Taxonomy" id="1798697"/>
    <lineage>
        <taxon>Bacteria</taxon>
        <taxon>Candidatus Magasanikiibacteriota</taxon>
    </lineage>
</organism>
<evidence type="ECO:0000313" key="2">
    <source>
        <dbReference type="EMBL" id="OGH82590.1"/>
    </source>
</evidence>
<evidence type="ECO:0000313" key="3">
    <source>
        <dbReference type="Proteomes" id="UP000176300"/>
    </source>
</evidence>
<name>A0A1F6NFF5_9BACT</name>
<sequence>MIFYEPHYGNRSECYIEINTETGEFHGFSEWLFNKDYKGSGLLGVFIMSLPLMLPLAPILLLINWGYRLREKISGISRHSHSVLNSIKRQLDPETRKLLEKAMKKMWQKDLFFSRTVSFKKAKEMLSECHLNEMLGREEFVANRTEWRQYHWFDGEKNRIGFAQFGGGFLQVCWILGSNFEQKEADILTTCYKTRTVIDIAEDRKKKNPEKVTR</sequence>
<comment type="caution">
    <text evidence="2">The sequence shown here is derived from an EMBL/GenBank/DDBJ whole genome shotgun (WGS) entry which is preliminary data.</text>
</comment>
<evidence type="ECO:0000256" key="1">
    <source>
        <dbReference type="SAM" id="Phobius"/>
    </source>
</evidence>
<protein>
    <submittedName>
        <fullName evidence="2">Uncharacterized protein</fullName>
    </submittedName>
</protein>
<keyword evidence="1" id="KW-1133">Transmembrane helix</keyword>
<proteinExistence type="predicted"/>
<accession>A0A1F6NFF5</accession>